<name>A0AAU2AFN5_9ACTN</name>
<gene>
    <name evidence="1" type="ORF">OHA22_46930</name>
</gene>
<organism evidence="1">
    <name type="scientific">Streptomyces sp. NBC_00093</name>
    <dbReference type="NCBI Taxonomy" id="2975649"/>
    <lineage>
        <taxon>Bacteria</taxon>
        <taxon>Bacillati</taxon>
        <taxon>Actinomycetota</taxon>
        <taxon>Actinomycetes</taxon>
        <taxon>Kitasatosporales</taxon>
        <taxon>Streptomycetaceae</taxon>
        <taxon>Streptomyces</taxon>
    </lineage>
</organism>
<dbReference type="AlphaFoldDB" id="A0AAU2AFN5"/>
<accession>A0AAU2AFN5</accession>
<proteinExistence type="predicted"/>
<protein>
    <recommendedName>
        <fullName evidence="2">ABC transporter permease</fullName>
    </recommendedName>
</protein>
<evidence type="ECO:0000313" key="1">
    <source>
        <dbReference type="EMBL" id="WTT22545.1"/>
    </source>
</evidence>
<dbReference type="EMBL" id="CP108222">
    <property type="protein sequence ID" value="WTT22545.1"/>
    <property type="molecule type" value="Genomic_DNA"/>
</dbReference>
<reference evidence="1" key="1">
    <citation type="submission" date="2022-10" db="EMBL/GenBank/DDBJ databases">
        <title>The complete genomes of actinobacterial strains from the NBC collection.</title>
        <authorList>
            <person name="Joergensen T.S."/>
            <person name="Alvarez Arevalo M."/>
            <person name="Sterndorff E.B."/>
            <person name="Faurdal D."/>
            <person name="Vuksanovic O."/>
            <person name="Mourched A.-S."/>
            <person name="Charusanti P."/>
            <person name="Shaw S."/>
            <person name="Blin K."/>
            <person name="Weber T."/>
        </authorList>
    </citation>
    <scope>NUCLEOTIDE SEQUENCE</scope>
    <source>
        <strain evidence="1">NBC_00093</strain>
    </source>
</reference>
<sequence>MITALLCASLLVHGLIHLAIWLPQDAAEQLPFDPGRSWVLTAAAPPRSEAVELAAVGFASATALLYAVAGTSAATQSDGWPIPAATGAVMGLILKALWFSPWLTAGLLLDTGVITSVLTSLPRPLY</sequence>
<evidence type="ECO:0008006" key="2">
    <source>
        <dbReference type="Google" id="ProtNLM"/>
    </source>
</evidence>